<accession>A0A099T440</accession>
<comment type="caution">
    <text evidence="1">The sequence shown here is derived from an EMBL/GenBank/DDBJ whole genome shotgun (WGS) entry which is preliminary data.</text>
</comment>
<protein>
    <recommendedName>
        <fullName evidence="3">SpoVT-AbrB domain-containing protein</fullName>
    </recommendedName>
</protein>
<keyword evidence="2" id="KW-1185">Reference proteome</keyword>
<evidence type="ECO:0008006" key="3">
    <source>
        <dbReference type="Google" id="ProtNLM"/>
    </source>
</evidence>
<dbReference type="EMBL" id="JRHO01000009">
    <property type="protein sequence ID" value="KGK98958.1"/>
    <property type="molecule type" value="Genomic_DNA"/>
</dbReference>
<evidence type="ECO:0000313" key="1">
    <source>
        <dbReference type="EMBL" id="KGK98958.1"/>
    </source>
</evidence>
<dbReference type="InterPro" id="IPR037914">
    <property type="entry name" value="SpoVT-AbrB_sf"/>
</dbReference>
<dbReference type="AlphaFoldDB" id="A0A099T440"/>
<dbReference type="Proteomes" id="UP000029859">
    <property type="component" value="Unassembled WGS sequence"/>
</dbReference>
<organism evidence="1 2">
    <name type="scientific">Methanococcoides methylutens</name>
    <dbReference type="NCBI Taxonomy" id="2226"/>
    <lineage>
        <taxon>Archaea</taxon>
        <taxon>Methanobacteriati</taxon>
        <taxon>Methanobacteriota</taxon>
        <taxon>Stenosarchaea group</taxon>
        <taxon>Methanomicrobia</taxon>
        <taxon>Methanosarcinales</taxon>
        <taxon>Methanosarcinaceae</taxon>
        <taxon>Methanococcoides</taxon>
    </lineage>
</organism>
<sequence length="74" mass="7804">MLKNIRTVSGAQMGVLRICLPPALAANAGINPGGKVAITIEKGKLVVSPIPGLLDEQGTEKHMRTNSFNPPRSK</sequence>
<dbReference type="SUPFAM" id="SSF89447">
    <property type="entry name" value="AbrB/MazE/MraZ-like"/>
    <property type="match status" value="1"/>
</dbReference>
<dbReference type="RefSeq" id="WP_048193392.1">
    <property type="nucleotide sequence ID" value="NZ_CAAGSM010000002.1"/>
</dbReference>
<proteinExistence type="predicted"/>
<evidence type="ECO:0000313" key="2">
    <source>
        <dbReference type="Proteomes" id="UP000029859"/>
    </source>
</evidence>
<reference evidence="1 2" key="1">
    <citation type="submission" date="2014-09" db="EMBL/GenBank/DDBJ databases">
        <title>Draft genome sequence of an obligately methylotrophic methanogen, Methanococcoides methylutens, isolated from marine sediment.</title>
        <authorList>
            <person name="Guan Y."/>
            <person name="Ngugi D.K."/>
            <person name="Blom J."/>
            <person name="Ali S."/>
            <person name="Ferry J.G."/>
            <person name="Stingl U."/>
        </authorList>
    </citation>
    <scope>NUCLEOTIDE SEQUENCE [LARGE SCALE GENOMIC DNA]</scope>
    <source>
        <strain evidence="1 2">DSM 2657</strain>
    </source>
</reference>
<dbReference type="Gene3D" id="2.10.260.10">
    <property type="match status" value="1"/>
</dbReference>
<gene>
    <name evidence="1" type="ORF">LI82_02635</name>
</gene>
<name>A0A099T440_METMT</name>